<dbReference type="SMART" id="SM00355">
    <property type="entry name" value="ZnF_C2H2"/>
    <property type="match status" value="5"/>
</dbReference>
<dbReference type="InterPro" id="IPR036236">
    <property type="entry name" value="Znf_C2H2_sf"/>
</dbReference>
<feature type="domain" description="C2H2-type" evidence="9">
    <location>
        <begin position="267"/>
        <end position="288"/>
    </location>
</feature>
<dbReference type="Pfam" id="PF00096">
    <property type="entry name" value="zf-C2H2"/>
    <property type="match status" value="2"/>
</dbReference>
<keyword evidence="2" id="KW-0479">Metal-binding</keyword>
<dbReference type="EnsemblMetazoa" id="AALFPA23_014572.R21179">
    <property type="protein sequence ID" value="AALFPA23_014572.P21179"/>
    <property type="gene ID" value="AALFPA23_014572"/>
</dbReference>
<protein>
    <recommendedName>
        <fullName evidence="9">C2H2-type domain-containing protein</fullName>
    </recommendedName>
</protein>
<evidence type="ECO:0000313" key="10">
    <source>
        <dbReference type="EnsemblMetazoa" id="AALFPA23_014572.P21179"/>
    </source>
</evidence>
<feature type="region of interest" description="Disordered" evidence="8">
    <location>
        <begin position="201"/>
        <end position="257"/>
    </location>
</feature>
<reference evidence="11" key="1">
    <citation type="journal article" date="2015" name="Proc. Natl. Acad. Sci. U.S.A.">
        <title>Genome sequence of the Asian Tiger mosquito, Aedes albopictus, reveals insights into its biology, genetics, and evolution.</title>
        <authorList>
            <person name="Chen X.G."/>
            <person name="Jiang X."/>
            <person name="Gu J."/>
            <person name="Xu M."/>
            <person name="Wu Y."/>
            <person name="Deng Y."/>
            <person name="Zhang C."/>
            <person name="Bonizzoni M."/>
            <person name="Dermauw W."/>
            <person name="Vontas J."/>
            <person name="Armbruster P."/>
            <person name="Huang X."/>
            <person name="Yang Y."/>
            <person name="Zhang H."/>
            <person name="He W."/>
            <person name="Peng H."/>
            <person name="Liu Y."/>
            <person name="Wu K."/>
            <person name="Chen J."/>
            <person name="Lirakis M."/>
            <person name="Topalis P."/>
            <person name="Van Leeuwen T."/>
            <person name="Hall A.B."/>
            <person name="Jiang X."/>
            <person name="Thorpe C."/>
            <person name="Mueller R.L."/>
            <person name="Sun C."/>
            <person name="Waterhouse R.M."/>
            <person name="Yan G."/>
            <person name="Tu Z.J."/>
            <person name="Fang X."/>
            <person name="James A.A."/>
        </authorList>
    </citation>
    <scope>NUCLEOTIDE SEQUENCE [LARGE SCALE GENOMIC DNA]</scope>
    <source>
        <strain evidence="11">Foshan</strain>
    </source>
</reference>
<feature type="region of interest" description="Disordered" evidence="8">
    <location>
        <begin position="88"/>
        <end position="109"/>
    </location>
</feature>
<dbReference type="PANTHER" id="PTHR24376">
    <property type="entry name" value="ZINC FINGER PROTEIN"/>
    <property type="match status" value="1"/>
</dbReference>
<keyword evidence="11" id="KW-1185">Reference proteome</keyword>
<dbReference type="RefSeq" id="XP_029720856.2">
    <property type="nucleotide sequence ID" value="XM_029864996.2"/>
</dbReference>
<proteinExistence type="predicted"/>
<dbReference type="Gene3D" id="3.30.160.60">
    <property type="entry name" value="Classic Zinc Finger"/>
    <property type="match status" value="2"/>
</dbReference>
<evidence type="ECO:0000256" key="3">
    <source>
        <dbReference type="ARBA" id="ARBA00022737"/>
    </source>
</evidence>
<evidence type="ECO:0000256" key="4">
    <source>
        <dbReference type="ARBA" id="ARBA00022771"/>
    </source>
</evidence>
<keyword evidence="6" id="KW-0539">Nucleus</keyword>
<evidence type="ECO:0000256" key="7">
    <source>
        <dbReference type="PROSITE-ProRule" id="PRU00042"/>
    </source>
</evidence>
<sequence>MQSIKIENEYISSMTALASIVQHDSTIVKIENVDDEQNNAEDYNSLHTITVKQENDKLEYDISTDANSEDASFQTKFECEETVIGIPTSETSASNSQKRHLQDNTDPNSKLSKLTFPEKCQQCSQAFGSYSDYKQHSRFHEGNRSHQCHYEGCNQTFRTSNLLLRHITVRHYRTYRCNICDQRFQFSKEYELHRSIWHPKTSSCSASKKDLSKGHKAEHFEEEDDDDESETDGSDQEESDSETEEYTNSSGTEHRLHANRHKGLKPYKCSDCGLGFARKYNRDRHVRLDGCVEMVLCCVNCDEEFDSAPKLAQHQQMNLCPGKKA</sequence>
<organism evidence="10 11">
    <name type="scientific">Aedes albopictus</name>
    <name type="common">Asian tiger mosquito</name>
    <name type="synonym">Stegomyia albopicta</name>
    <dbReference type="NCBI Taxonomy" id="7160"/>
    <lineage>
        <taxon>Eukaryota</taxon>
        <taxon>Metazoa</taxon>
        <taxon>Ecdysozoa</taxon>
        <taxon>Arthropoda</taxon>
        <taxon>Hexapoda</taxon>
        <taxon>Insecta</taxon>
        <taxon>Pterygota</taxon>
        <taxon>Neoptera</taxon>
        <taxon>Endopterygota</taxon>
        <taxon>Diptera</taxon>
        <taxon>Nematocera</taxon>
        <taxon>Culicoidea</taxon>
        <taxon>Culicidae</taxon>
        <taxon>Culicinae</taxon>
        <taxon>Aedini</taxon>
        <taxon>Aedes</taxon>
        <taxon>Stegomyia</taxon>
    </lineage>
</organism>
<evidence type="ECO:0000313" key="11">
    <source>
        <dbReference type="Proteomes" id="UP000069940"/>
    </source>
</evidence>
<evidence type="ECO:0000259" key="9">
    <source>
        <dbReference type="PROSITE" id="PS50157"/>
    </source>
</evidence>
<name>A0ABM1Z338_AEDAL</name>
<evidence type="ECO:0000256" key="6">
    <source>
        <dbReference type="ARBA" id="ARBA00023242"/>
    </source>
</evidence>
<dbReference type="SUPFAM" id="SSF57667">
    <property type="entry name" value="beta-beta-alpha zinc fingers"/>
    <property type="match status" value="2"/>
</dbReference>
<feature type="compositionally biased region" description="Basic and acidic residues" evidence="8">
    <location>
        <begin position="207"/>
        <end position="219"/>
    </location>
</feature>
<comment type="subcellular location">
    <subcellularLocation>
        <location evidence="1">Nucleus</location>
    </subcellularLocation>
</comment>
<dbReference type="InterPro" id="IPR013087">
    <property type="entry name" value="Znf_C2H2_type"/>
</dbReference>
<dbReference type="PROSITE" id="PS50157">
    <property type="entry name" value="ZINC_FINGER_C2H2_2"/>
    <property type="match status" value="2"/>
</dbReference>
<dbReference type="PANTHER" id="PTHR24376:SF235">
    <property type="entry name" value="C2H2-TYPE DOMAIN-CONTAINING PROTEIN"/>
    <property type="match status" value="1"/>
</dbReference>
<evidence type="ECO:0000256" key="1">
    <source>
        <dbReference type="ARBA" id="ARBA00004123"/>
    </source>
</evidence>
<reference evidence="10" key="2">
    <citation type="submission" date="2025-05" db="UniProtKB">
        <authorList>
            <consortium name="EnsemblMetazoa"/>
        </authorList>
    </citation>
    <scope>IDENTIFICATION</scope>
    <source>
        <strain evidence="10">Foshan</strain>
    </source>
</reference>
<dbReference type="Proteomes" id="UP000069940">
    <property type="component" value="Unassembled WGS sequence"/>
</dbReference>
<accession>A0ABM1Z338</accession>
<feature type="domain" description="C2H2-type" evidence="9">
    <location>
        <begin position="118"/>
        <end position="145"/>
    </location>
</feature>
<dbReference type="PROSITE" id="PS00028">
    <property type="entry name" value="ZINC_FINGER_C2H2_1"/>
    <property type="match status" value="3"/>
</dbReference>
<evidence type="ECO:0000256" key="2">
    <source>
        <dbReference type="ARBA" id="ARBA00022723"/>
    </source>
</evidence>
<keyword evidence="3" id="KW-0677">Repeat</keyword>
<evidence type="ECO:0000256" key="8">
    <source>
        <dbReference type="SAM" id="MobiDB-lite"/>
    </source>
</evidence>
<dbReference type="GeneID" id="115262601"/>
<feature type="compositionally biased region" description="Acidic residues" evidence="8">
    <location>
        <begin position="220"/>
        <end position="245"/>
    </location>
</feature>
<keyword evidence="4 7" id="KW-0863">Zinc-finger</keyword>
<evidence type="ECO:0000256" key="5">
    <source>
        <dbReference type="ARBA" id="ARBA00022833"/>
    </source>
</evidence>
<keyword evidence="5" id="KW-0862">Zinc</keyword>